<evidence type="ECO:0000313" key="1">
    <source>
        <dbReference type="EMBL" id="SVD99708.1"/>
    </source>
</evidence>
<name>A0A382ZYF1_9ZZZZ</name>
<gene>
    <name evidence="1" type="ORF">METZ01_LOCUS452562</name>
</gene>
<protein>
    <submittedName>
        <fullName evidence="1">Uncharacterized protein</fullName>
    </submittedName>
</protein>
<organism evidence="1">
    <name type="scientific">marine metagenome</name>
    <dbReference type="NCBI Taxonomy" id="408172"/>
    <lineage>
        <taxon>unclassified sequences</taxon>
        <taxon>metagenomes</taxon>
        <taxon>ecological metagenomes</taxon>
    </lineage>
</organism>
<proteinExistence type="predicted"/>
<dbReference type="AlphaFoldDB" id="A0A382ZYF1"/>
<reference evidence="1" key="1">
    <citation type="submission" date="2018-05" db="EMBL/GenBank/DDBJ databases">
        <authorList>
            <person name="Lanie J.A."/>
            <person name="Ng W.-L."/>
            <person name="Kazmierczak K.M."/>
            <person name="Andrzejewski T.M."/>
            <person name="Davidsen T.M."/>
            <person name="Wayne K.J."/>
            <person name="Tettelin H."/>
            <person name="Glass J.I."/>
            <person name="Rusch D."/>
            <person name="Podicherti R."/>
            <person name="Tsui H.-C.T."/>
            <person name="Winkler M.E."/>
        </authorList>
    </citation>
    <scope>NUCLEOTIDE SEQUENCE</scope>
</reference>
<accession>A0A382ZYF1</accession>
<sequence>ILGVPEIMLGKKYFESVSIRFFHLFALAAVPFRKTFFFSFLLSLLEGLDNIVLRIPYIQRLAWVGVIEYKNPIQSDD</sequence>
<feature type="non-terminal residue" evidence="1">
    <location>
        <position position="1"/>
    </location>
</feature>
<dbReference type="EMBL" id="UINC01187145">
    <property type="protein sequence ID" value="SVD99708.1"/>
    <property type="molecule type" value="Genomic_DNA"/>
</dbReference>